<evidence type="ECO:0000313" key="9">
    <source>
        <dbReference type="Proteomes" id="UP000182248"/>
    </source>
</evidence>
<keyword evidence="3" id="KW-1133">Transmembrane helix</keyword>
<feature type="domain" description="Multidrug resistance protein MdtA-like alpha-helical hairpin" evidence="4">
    <location>
        <begin position="113"/>
        <end position="183"/>
    </location>
</feature>
<evidence type="ECO:0000259" key="4">
    <source>
        <dbReference type="Pfam" id="PF25876"/>
    </source>
</evidence>
<evidence type="ECO:0000259" key="6">
    <source>
        <dbReference type="Pfam" id="PF25944"/>
    </source>
</evidence>
<dbReference type="Proteomes" id="UP000182248">
    <property type="component" value="Unassembled WGS sequence"/>
</dbReference>
<dbReference type="InterPro" id="IPR006143">
    <property type="entry name" value="RND_pump_MFP"/>
</dbReference>
<accession>A0A1K1MM92</accession>
<keyword evidence="3" id="KW-0812">Transmembrane</keyword>
<sequence length="403" mass="44843">MMKFNWSTRKIGLFAMTGIVIILVIVAFAPTHDDQSKNNGQEASSVMQVETALPVFDKITEWDEYTGRFEASNRVEVRARVSGFLEKVNFTDGQIVEKGQVLFIIDQRPFQIELNQATANYNQAMATLKTTEDNYNRVESLRETGAVSTEEYDRRKQALAHARASLELAQAKVDHARLNLEFTEVKAPISGLVSRDKINEGNLIDGGSANSTLLTTIVATSPIHFYFTGSESDHLKYARLAKNGKRGETRTEDFPVYIRLADEDGFVHEATLDFVDNEIDSRSGTIESRAVLQNEDHLLEPGMFGKARIAGSDEHEALMIPDEIIGTNQSLRYVYVLNTANEVAIKNVTLGPLHANGLRIVREGLAPEDRLIMNNLQKIRPGIVVNPQKTTITMKSSDLASAQ</sequence>
<evidence type="ECO:0000256" key="1">
    <source>
        <dbReference type="ARBA" id="ARBA00004196"/>
    </source>
</evidence>
<dbReference type="Gene3D" id="1.10.287.470">
    <property type="entry name" value="Helix hairpin bin"/>
    <property type="match status" value="1"/>
</dbReference>
<dbReference type="Pfam" id="PF25944">
    <property type="entry name" value="Beta-barrel_RND"/>
    <property type="match status" value="1"/>
</dbReference>
<dbReference type="RefSeq" id="WP_083564767.1">
    <property type="nucleotide sequence ID" value="NZ_FPJE01000003.1"/>
</dbReference>
<proteinExistence type="inferred from homology"/>
<dbReference type="Gene3D" id="2.40.420.20">
    <property type="match status" value="1"/>
</dbReference>
<dbReference type="GO" id="GO:0022857">
    <property type="term" value="F:transmembrane transporter activity"/>
    <property type="evidence" value="ECO:0007669"/>
    <property type="project" value="InterPro"/>
</dbReference>
<evidence type="ECO:0000259" key="5">
    <source>
        <dbReference type="Pfam" id="PF25917"/>
    </source>
</evidence>
<dbReference type="PANTHER" id="PTHR30158:SF10">
    <property type="entry name" value="CATION EFFLUX PUMP"/>
    <property type="match status" value="1"/>
</dbReference>
<dbReference type="OrthoDB" id="9801814at2"/>
<reference evidence="8 9" key="1">
    <citation type="submission" date="2016-11" db="EMBL/GenBank/DDBJ databases">
        <authorList>
            <person name="Jaros S."/>
            <person name="Januszkiewicz K."/>
            <person name="Wedrychowicz H."/>
        </authorList>
    </citation>
    <scope>NUCLEOTIDE SEQUENCE [LARGE SCALE GENOMIC DNA]</scope>
    <source>
        <strain evidence="8 9">CGMCC 1.12145</strain>
    </source>
</reference>
<dbReference type="Gene3D" id="2.40.50.100">
    <property type="match status" value="1"/>
</dbReference>
<comment type="subcellular location">
    <subcellularLocation>
        <location evidence="1">Cell envelope</location>
    </subcellularLocation>
</comment>
<dbReference type="Gene3D" id="2.40.30.170">
    <property type="match status" value="1"/>
</dbReference>
<comment type="similarity">
    <text evidence="2">Belongs to the membrane fusion protein (MFP) (TC 8.A.1) family.</text>
</comment>
<dbReference type="GO" id="GO:0030313">
    <property type="term" value="C:cell envelope"/>
    <property type="evidence" value="ECO:0007669"/>
    <property type="project" value="UniProtKB-SubCell"/>
</dbReference>
<organism evidence="8 9">
    <name type="scientific">Sinomicrobium oceani</name>
    <dbReference type="NCBI Taxonomy" id="1150368"/>
    <lineage>
        <taxon>Bacteria</taxon>
        <taxon>Pseudomonadati</taxon>
        <taxon>Bacteroidota</taxon>
        <taxon>Flavobacteriia</taxon>
        <taxon>Flavobacteriales</taxon>
        <taxon>Flavobacteriaceae</taxon>
        <taxon>Sinomicrobium</taxon>
    </lineage>
</organism>
<dbReference type="Pfam" id="PF25876">
    <property type="entry name" value="HH_MFP_RND"/>
    <property type="match status" value="1"/>
</dbReference>
<dbReference type="SUPFAM" id="SSF111369">
    <property type="entry name" value="HlyD-like secretion proteins"/>
    <property type="match status" value="1"/>
</dbReference>
<keyword evidence="3" id="KW-0472">Membrane</keyword>
<dbReference type="Pfam" id="PF25967">
    <property type="entry name" value="RND-MFP_C"/>
    <property type="match status" value="1"/>
</dbReference>
<dbReference type="InterPro" id="IPR058627">
    <property type="entry name" value="MdtA-like_C"/>
</dbReference>
<keyword evidence="9" id="KW-1185">Reference proteome</keyword>
<dbReference type="STRING" id="1150368.SAMN02927921_00643"/>
<feature type="transmembrane region" description="Helical" evidence="3">
    <location>
        <begin position="12"/>
        <end position="29"/>
    </location>
</feature>
<dbReference type="Pfam" id="PF25917">
    <property type="entry name" value="BSH_RND"/>
    <property type="match status" value="1"/>
</dbReference>
<evidence type="ECO:0000256" key="3">
    <source>
        <dbReference type="SAM" id="Phobius"/>
    </source>
</evidence>
<dbReference type="EMBL" id="FPJE01000003">
    <property type="protein sequence ID" value="SFW24181.1"/>
    <property type="molecule type" value="Genomic_DNA"/>
</dbReference>
<protein>
    <submittedName>
        <fullName evidence="8">RND family efflux transporter, MFP subunit</fullName>
    </submittedName>
</protein>
<name>A0A1K1MM92_9FLAO</name>
<dbReference type="GO" id="GO:0005886">
    <property type="term" value="C:plasma membrane"/>
    <property type="evidence" value="ECO:0007669"/>
    <property type="project" value="TreeGrafter"/>
</dbReference>
<dbReference type="AlphaFoldDB" id="A0A1K1MM92"/>
<evidence type="ECO:0000256" key="2">
    <source>
        <dbReference type="ARBA" id="ARBA00009477"/>
    </source>
</evidence>
<dbReference type="NCBIfam" id="TIGR01730">
    <property type="entry name" value="RND_mfp"/>
    <property type="match status" value="1"/>
</dbReference>
<feature type="domain" description="Multidrug resistance protein MdtA-like beta-barrel" evidence="6">
    <location>
        <begin position="222"/>
        <end position="310"/>
    </location>
</feature>
<dbReference type="InterPro" id="IPR058625">
    <property type="entry name" value="MdtA-like_BSH"/>
</dbReference>
<evidence type="ECO:0000313" key="8">
    <source>
        <dbReference type="EMBL" id="SFW24181.1"/>
    </source>
</evidence>
<gene>
    <name evidence="8" type="ORF">SAMN02927921_00643</name>
</gene>
<feature type="domain" description="Multidrug resistance protein MdtA-like barrel-sandwich hybrid" evidence="5">
    <location>
        <begin position="73"/>
        <end position="215"/>
    </location>
</feature>
<dbReference type="PANTHER" id="PTHR30158">
    <property type="entry name" value="ACRA/E-RELATED COMPONENT OF DRUG EFFLUX TRANSPORTER"/>
    <property type="match status" value="1"/>
</dbReference>
<evidence type="ECO:0000259" key="7">
    <source>
        <dbReference type="Pfam" id="PF25967"/>
    </source>
</evidence>
<dbReference type="GO" id="GO:0046677">
    <property type="term" value="P:response to antibiotic"/>
    <property type="evidence" value="ECO:0007669"/>
    <property type="project" value="TreeGrafter"/>
</dbReference>
<dbReference type="InterPro" id="IPR058626">
    <property type="entry name" value="MdtA-like_b-barrel"/>
</dbReference>
<dbReference type="InterPro" id="IPR058624">
    <property type="entry name" value="MdtA-like_HH"/>
</dbReference>
<feature type="domain" description="Multidrug resistance protein MdtA-like C-terminal permuted SH3" evidence="7">
    <location>
        <begin position="317"/>
        <end position="378"/>
    </location>
</feature>